<keyword evidence="2" id="KW-1185">Reference proteome</keyword>
<evidence type="ECO:0000313" key="2">
    <source>
        <dbReference type="Proteomes" id="UP000805193"/>
    </source>
</evidence>
<gene>
    <name evidence="1" type="ORF">HPB47_011551</name>
</gene>
<organism evidence="1 2">
    <name type="scientific">Ixodes persulcatus</name>
    <name type="common">Taiga tick</name>
    <dbReference type="NCBI Taxonomy" id="34615"/>
    <lineage>
        <taxon>Eukaryota</taxon>
        <taxon>Metazoa</taxon>
        <taxon>Ecdysozoa</taxon>
        <taxon>Arthropoda</taxon>
        <taxon>Chelicerata</taxon>
        <taxon>Arachnida</taxon>
        <taxon>Acari</taxon>
        <taxon>Parasitiformes</taxon>
        <taxon>Ixodida</taxon>
        <taxon>Ixodoidea</taxon>
        <taxon>Ixodidae</taxon>
        <taxon>Ixodinae</taxon>
        <taxon>Ixodes</taxon>
    </lineage>
</organism>
<protein>
    <submittedName>
        <fullName evidence="1">Uncharacterized protein</fullName>
    </submittedName>
</protein>
<reference evidence="1 2" key="1">
    <citation type="journal article" date="2020" name="Cell">
        <title>Large-Scale Comparative Analyses of Tick Genomes Elucidate Their Genetic Diversity and Vector Capacities.</title>
        <authorList>
            <consortium name="Tick Genome and Microbiome Consortium (TIGMIC)"/>
            <person name="Jia N."/>
            <person name="Wang J."/>
            <person name="Shi W."/>
            <person name="Du L."/>
            <person name="Sun Y."/>
            <person name="Zhan W."/>
            <person name="Jiang J.F."/>
            <person name="Wang Q."/>
            <person name="Zhang B."/>
            <person name="Ji P."/>
            <person name="Bell-Sakyi L."/>
            <person name="Cui X.M."/>
            <person name="Yuan T.T."/>
            <person name="Jiang B.G."/>
            <person name="Yang W.F."/>
            <person name="Lam T.T."/>
            <person name="Chang Q.C."/>
            <person name="Ding S.J."/>
            <person name="Wang X.J."/>
            <person name="Zhu J.G."/>
            <person name="Ruan X.D."/>
            <person name="Zhao L."/>
            <person name="Wei J.T."/>
            <person name="Ye R.Z."/>
            <person name="Que T.C."/>
            <person name="Du C.H."/>
            <person name="Zhou Y.H."/>
            <person name="Cheng J.X."/>
            <person name="Dai P.F."/>
            <person name="Guo W.B."/>
            <person name="Han X.H."/>
            <person name="Huang E.J."/>
            <person name="Li L.F."/>
            <person name="Wei W."/>
            <person name="Gao Y.C."/>
            <person name="Liu J.Z."/>
            <person name="Shao H.Z."/>
            <person name="Wang X."/>
            <person name="Wang C.C."/>
            <person name="Yang T.C."/>
            <person name="Huo Q.B."/>
            <person name="Li W."/>
            <person name="Chen H.Y."/>
            <person name="Chen S.E."/>
            <person name="Zhou L.G."/>
            <person name="Ni X.B."/>
            <person name="Tian J.H."/>
            <person name="Sheng Y."/>
            <person name="Liu T."/>
            <person name="Pan Y.S."/>
            <person name="Xia L.Y."/>
            <person name="Li J."/>
            <person name="Zhao F."/>
            <person name="Cao W.C."/>
        </authorList>
    </citation>
    <scope>NUCLEOTIDE SEQUENCE [LARGE SCALE GENOMIC DNA]</scope>
    <source>
        <strain evidence="1">Iper-2018</strain>
    </source>
</reference>
<dbReference type="Proteomes" id="UP000805193">
    <property type="component" value="Unassembled WGS sequence"/>
</dbReference>
<evidence type="ECO:0000313" key="1">
    <source>
        <dbReference type="EMBL" id="KAG0411323.1"/>
    </source>
</evidence>
<comment type="caution">
    <text evidence="1">The sequence shown here is derived from an EMBL/GenBank/DDBJ whole genome shotgun (WGS) entry which is preliminary data.</text>
</comment>
<accession>A0AC60NVZ9</accession>
<proteinExistence type="predicted"/>
<dbReference type="EMBL" id="JABSTQ010011440">
    <property type="protein sequence ID" value="KAG0411323.1"/>
    <property type="molecule type" value="Genomic_DNA"/>
</dbReference>
<name>A0AC60NVZ9_IXOPE</name>
<sequence>MSYAMPDYLSSLPEPERQRYRDKLCVDGVAFDDPYAVNKACWTSDVKLLPPKSTAHVVVYLVFSPSQFTADTVAYKSLEAYDYFESVSALPAGSAVCGSAEIPFERSRSLGRSWLRQAMDPVARMSFRCTDFTLEVFALFFSVSQATSASLLQLLLEISSCLSNATTVPDSSAIAQCVAIVNNRTAAVGGQAEEAVPLQDIVFNLPTISLMCSLLICVLLGGWSDSHGRKPLFILPILGALSKDISSVIFVLTEFLYEGPIYAITIVSGILGGVNLFMAGALCHVSDNSDHRTRTLRLGVLSFVFFVGGAIATFFEKAWKPAMTSGTSLTMVGGGLFTVLMFVDLVCLIGVTVWVKESLRVLPGYSGNPFQNFVSLHYAKKVLDVVYRRRNLNGRSFVILLCLVFLLSRFVYCGEQEVWAEYLYGRFSWTHQTSLLLGLQFLCEATLTLLAVCLARKMGIQDSSLAIAGTLSFVASSALKALSLSGSSIGFAVIIGALSPLMTIAALALLSKLVQPEEMGCLFANVAVLSVVAPVLATVVYRALFAATWWKASQLVYLLSIFVATVVCLLLVYIRRNLHVGVLGNLLQEEKVPLLGSTDSVTGAAVF</sequence>